<feature type="compositionally biased region" description="Low complexity" evidence="19">
    <location>
        <begin position="502"/>
        <end position="514"/>
    </location>
</feature>
<comment type="caution">
    <text evidence="22">The sequence shown here is derived from an EMBL/GenBank/DDBJ whole genome shotgun (WGS) entry which is preliminary data.</text>
</comment>
<keyword evidence="11 20" id="KW-0472">Membrane</keyword>
<feature type="transmembrane region" description="Helical" evidence="20">
    <location>
        <begin position="457"/>
        <end position="486"/>
    </location>
</feature>
<feature type="compositionally biased region" description="Low complexity" evidence="19">
    <location>
        <begin position="663"/>
        <end position="675"/>
    </location>
</feature>
<feature type="region of interest" description="Disordered" evidence="19">
    <location>
        <begin position="658"/>
        <end position="686"/>
    </location>
</feature>
<evidence type="ECO:0000313" key="23">
    <source>
        <dbReference type="Proteomes" id="UP000719412"/>
    </source>
</evidence>
<feature type="domain" description="HIT-type" evidence="21">
    <location>
        <begin position="1314"/>
        <end position="1346"/>
    </location>
</feature>
<comment type="catalytic activity">
    <reaction evidence="15">
        <text>5,6-dihydrouridine(16) in tRNA + NADP(+) = uridine(16) in tRNA + NADPH + H(+)</text>
        <dbReference type="Rhea" id="RHEA:53376"/>
        <dbReference type="Rhea" id="RHEA-COMP:13543"/>
        <dbReference type="Rhea" id="RHEA-COMP:13544"/>
        <dbReference type="ChEBI" id="CHEBI:15378"/>
        <dbReference type="ChEBI" id="CHEBI:57783"/>
        <dbReference type="ChEBI" id="CHEBI:58349"/>
        <dbReference type="ChEBI" id="CHEBI:65315"/>
        <dbReference type="ChEBI" id="CHEBI:74443"/>
        <dbReference type="EC" id="1.3.1.88"/>
    </reaction>
    <physiologicalReaction direction="right-to-left" evidence="15">
        <dbReference type="Rhea" id="RHEA:53378"/>
    </physiologicalReaction>
</comment>
<evidence type="ECO:0000256" key="3">
    <source>
        <dbReference type="ARBA" id="ARBA00022630"/>
    </source>
</evidence>
<gene>
    <name evidence="22" type="ORF">GEV33_011809</name>
</gene>
<dbReference type="GO" id="GO:0008270">
    <property type="term" value="F:zinc ion binding"/>
    <property type="evidence" value="ECO:0007669"/>
    <property type="project" value="UniProtKB-UniRule"/>
</dbReference>
<dbReference type="GO" id="GO:0016020">
    <property type="term" value="C:membrane"/>
    <property type="evidence" value="ECO:0007669"/>
    <property type="project" value="UniProtKB-SubCell"/>
</dbReference>
<comment type="cofactor">
    <cofactor evidence="1">
        <name>FMN</name>
        <dbReference type="ChEBI" id="CHEBI:58210"/>
    </cofactor>
</comment>
<dbReference type="PROSITE" id="PS50216">
    <property type="entry name" value="DHHC"/>
    <property type="match status" value="1"/>
</dbReference>
<feature type="compositionally biased region" description="Polar residues" evidence="19">
    <location>
        <begin position="676"/>
        <end position="686"/>
    </location>
</feature>
<dbReference type="Gene3D" id="3.20.20.70">
    <property type="entry name" value="Aldolase class I"/>
    <property type="match status" value="1"/>
</dbReference>
<evidence type="ECO:0000256" key="1">
    <source>
        <dbReference type="ARBA" id="ARBA00001917"/>
    </source>
</evidence>
<comment type="catalytic activity">
    <reaction evidence="14">
        <text>5,6-dihydrouridine(17) in tRNA + NAD(+) = uridine(17) in tRNA + NADH + H(+)</text>
        <dbReference type="Rhea" id="RHEA:53372"/>
        <dbReference type="Rhea" id="RHEA-COMP:13541"/>
        <dbReference type="Rhea" id="RHEA-COMP:13542"/>
        <dbReference type="ChEBI" id="CHEBI:15378"/>
        <dbReference type="ChEBI" id="CHEBI:57540"/>
        <dbReference type="ChEBI" id="CHEBI:57945"/>
        <dbReference type="ChEBI" id="CHEBI:65315"/>
        <dbReference type="ChEBI" id="CHEBI:74443"/>
        <dbReference type="EC" id="1.3.1.88"/>
    </reaction>
    <physiologicalReaction direction="right-to-left" evidence="14">
        <dbReference type="Rhea" id="RHEA:53374"/>
    </physiologicalReaction>
</comment>
<dbReference type="PANTHER" id="PTHR11082">
    <property type="entry name" value="TRNA-DIHYDROURIDINE SYNTHASE"/>
    <property type="match status" value="1"/>
</dbReference>
<keyword evidence="7" id="KW-0521">NADP</keyword>
<keyword evidence="9" id="KW-0560">Oxidoreductase</keyword>
<feature type="region of interest" description="Disordered" evidence="19">
    <location>
        <begin position="736"/>
        <end position="755"/>
    </location>
</feature>
<keyword evidence="4" id="KW-0288">FMN</keyword>
<dbReference type="GO" id="GO:0016409">
    <property type="term" value="F:palmitoyltransferase activity"/>
    <property type="evidence" value="ECO:0007669"/>
    <property type="project" value="InterPro"/>
</dbReference>
<keyword evidence="6" id="KW-0819">tRNA processing</keyword>
<dbReference type="PANTHER" id="PTHR11082:SF5">
    <property type="entry name" value="TRNA-DIHYDROURIDINE(16_17) SYNTHASE [NAD(P)(+)]-LIKE"/>
    <property type="match status" value="1"/>
</dbReference>
<dbReference type="PROSITE" id="PS01136">
    <property type="entry name" value="UPF0034"/>
    <property type="match status" value="1"/>
</dbReference>
<dbReference type="InterPro" id="IPR001594">
    <property type="entry name" value="Palmitoyltrfase_DHHC"/>
</dbReference>
<evidence type="ECO:0000256" key="18">
    <source>
        <dbReference type="PROSITE-ProRule" id="PRU00453"/>
    </source>
</evidence>
<organism evidence="22 23">
    <name type="scientific">Tenebrio molitor</name>
    <name type="common">Yellow mealworm beetle</name>
    <dbReference type="NCBI Taxonomy" id="7067"/>
    <lineage>
        <taxon>Eukaryota</taxon>
        <taxon>Metazoa</taxon>
        <taxon>Ecdysozoa</taxon>
        <taxon>Arthropoda</taxon>
        <taxon>Hexapoda</taxon>
        <taxon>Insecta</taxon>
        <taxon>Pterygota</taxon>
        <taxon>Neoptera</taxon>
        <taxon>Endopterygota</taxon>
        <taxon>Coleoptera</taxon>
        <taxon>Polyphaga</taxon>
        <taxon>Cucujiformia</taxon>
        <taxon>Tenebrionidae</taxon>
        <taxon>Tenebrio</taxon>
    </lineage>
</organism>
<evidence type="ECO:0000256" key="8">
    <source>
        <dbReference type="ARBA" id="ARBA00022989"/>
    </source>
</evidence>
<feature type="transmembrane region" description="Helical" evidence="20">
    <location>
        <begin position="395"/>
        <end position="418"/>
    </location>
</feature>
<dbReference type="InterPro" id="IPR035587">
    <property type="entry name" value="DUS-like_FMN-bd"/>
</dbReference>
<dbReference type="Pfam" id="PF04438">
    <property type="entry name" value="zf-HIT"/>
    <property type="match status" value="1"/>
</dbReference>
<dbReference type="CDD" id="cd02801">
    <property type="entry name" value="DUS_like_FMN"/>
    <property type="match status" value="1"/>
</dbReference>
<evidence type="ECO:0000313" key="22">
    <source>
        <dbReference type="EMBL" id="KAH0810983.1"/>
    </source>
</evidence>
<keyword evidence="10" id="KW-0520">NAD</keyword>
<dbReference type="InterPro" id="IPR013785">
    <property type="entry name" value="Aldolase_TIM"/>
</dbReference>
<reference evidence="22" key="1">
    <citation type="journal article" date="2020" name="J Insects Food Feed">
        <title>The yellow mealworm (Tenebrio molitor) genome: a resource for the emerging insects as food and feed industry.</title>
        <authorList>
            <person name="Eriksson T."/>
            <person name="Andere A."/>
            <person name="Kelstrup H."/>
            <person name="Emery V."/>
            <person name="Picard C."/>
        </authorList>
    </citation>
    <scope>NUCLEOTIDE SEQUENCE</scope>
    <source>
        <strain evidence="22">Stoneville</strain>
        <tissue evidence="22">Whole head</tissue>
    </source>
</reference>
<dbReference type="Proteomes" id="UP000719412">
    <property type="component" value="Unassembled WGS sequence"/>
</dbReference>
<keyword evidence="18" id="KW-0862">Zinc</keyword>
<dbReference type="GO" id="GO:0050660">
    <property type="term" value="F:flavin adenine dinucleotide binding"/>
    <property type="evidence" value="ECO:0007669"/>
    <property type="project" value="InterPro"/>
</dbReference>
<evidence type="ECO:0000256" key="11">
    <source>
        <dbReference type="ARBA" id="ARBA00023136"/>
    </source>
</evidence>
<evidence type="ECO:0000256" key="12">
    <source>
        <dbReference type="ARBA" id="ARBA00038313"/>
    </source>
</evidence>
<comment type="subcellular location">
    <subcellularLocation>
        <location evidence="2">Membrane</location>
        <topology evidence="2">Multi-pass membrane protein</topology>
    </subcellularLocation>
</comment>
<evidence type="ECO:0000256" key="17">
    <source>
        <dbReference type="ARBA" id="ARBA00049467"/>
    </source>
</evidence>
<feature type="transmembrane region" description="Helical" evidence="20">
    <location>
        <begin position="12"/>
        <end position="32"/>
    </location>
</feature>
<evidence type="ECO:0000259" key="21">
    <source>
        <dbReference type="PROSITE" id="PS51083"/>
    </source>
</evidence>
<keyword evidence="5 20" id="KW-0812">Transmembrane</keyword>
<dbReference type="PROSITE" id="PS51083">
    <property type="entry name" value="ZF_HIT"/>
    <property type="match status" value="1"/>
</dbReference>
<evidence type="ECO:0000256" key="5">
    <source>
        <dbReference type="ARBA" id="ARBA00022692"/>
    </source>
</evidence>
<accession>A0A8J6L9J0</accession>
<dbReference type="Pfam" id="PF01529">
    <property type="entry name" value="DHHC"/>
    <property type="match status" value="1"/>
</dbReference>
<evidence type="ECO:0000256" key="13">
    <source>
        <dbReference type="ARBA" id="ARBA00038890"/>
    </source>
</evidence>
<comment type="catalytic activity">
    <reaction evidence="17">
        <text>5,6-dihydrouridine(17) in tRNA + NADP(+) = uridine(17) in tRNA + NADPH + H(+)</text>
        <dbReference type="Rhea" id="RHEA:53368"/>
        <dbReference type="Rhea" id="RHEA-COMP:13541"/>
        <dbReference type="Rhea" id="RHEA-COMP:13542"/>
        <dbReference type="ChEBI" id="CHEBI:15378"/>
        <dbReference type="ChEBI" id="CHEBI:57783"/>
        <dbReference type="ChEBI" id="CHEBI:58349"/>
        <dbReference type="ChEBI" id="CHEBI:65315"/>
        <dbReference type="ChEBI" id="CHEBI:74443"/>
        <dbReference type="EC" id="1.3.1.88"/>
    </reaction>
    <physiologicalReaction direction="right-to-left" evidence="17">
        <dbReference type="Rhea" id="RHEA:53370"/>
    </physiologicalReaction>
</comment>
<keyword evidence="18" id="KW-0863">Zinc-finger</keyword>
<evidence type="ECO:0000256" key="4">
    <source>
        <dbReference type="ARBA" id="ARBA00022643"/>
    </source>
</evidence>
<dbReference type="GO" id="GO:0017150">
    <property type="term" value="F:tRNA dihydrouridine synthase activity"/>
    <property type="evidence" value="ECO:0007669"/>
    <property type="project" value="InterPro"/>
</dbReference>
<comment type="catalytic activity">
    <reaction evidence="16">
        <text>5,6-dihydrouridine(16) in tRNA + NAD(+) = uridine(16) in tRNA + NADH + H(+)</text>
        <dbReference type="Rhea" id="RHEA:53380"/>
        <dbReference type="Rhea" id="RHEA-COMP:13543"/>
        <dbReference type="Rhea" id="RHEA-COMP:13544"/>
        <dbReference type="ChEBI" id="CHEBI:15378"/>
        <dbReference type="ChEBI" id="CHEBI:57540"/>
        <dbReference type="ChEBI" id="CHEBI:57945"/>
        <dbReference type="ChEBI" id="CHEBI:65315"/>
        <dbReference type="ChEBI" id="CHEBI:74443"/>
        <dbReference type="EC" id="1.3.1.88"/>
    </reaction>
    <physiologicalReaction direction="right-to-left" evidence="16">
        <dbReference type="Rhea" id="RHEA:53382"/>
    </physiologicalReaction>
</comment>
<feature type="transmembrane region" description="Helical" evidence="20">
    <location>
        <begin position="272"/>
        <end position="293"/>
    </location>
</feature>
<keyword evidence="3" id="KW-0285">Flavoprotein</keyword>
<dbReference type="EC" id="1.3.1.88" evidence="13"/>
<dbReference type="EMBL" id="JABDTM020027134">
    <property type="protein sequence ID" value="KAH0810983.1"/>
    <property type="molecule type" value="Genomic_DNA"/>
</dbReference>
<feature type="transmembrane region" description="Helical" evidence="20">
    <location>
        <begin position="300"/>
        <end position="322"/>
    </location>
</feature>
<evidence type="ECO:0000256" key="10">
    <source>
        <dbReference type="ARBA" id="ARBA00023027"/>
    </source>
</evidence>
<evidence type="ECO:0000256" key="9">
    <source>
        <dbReference type="ARBA" id="ARBA00023002"/>
    </source>
</evidence>
<dbReference type="CDD" id="cd21437">
    <property type="entry name" value="zf-HIT_ZNHIT1_like"/>
    <property type="match status" value="1"/>
</dbReference>
<keyword evidence="23" id="KW-1185">Reference proteome</keyword>
<dbReference type="InterPro" id="IPR007529">
    <property type="entry name" value="Znf_HIT"/>
</dbReference>
<evidence type="ECO:0000256" key="15">
    <source>
        <dbReference type="ARBA" id="ARBA00047652"/>
    </source>
</evidence>
<protein>
    <recommendedName>
        <fullName evidence="13">tRNA-dihydrouridine(16/17) synthase [NAD(P)(+)]</fullName>
        <ecNumber evidence="13">1.3.1.88</ecNumber>
    </recommendedName>
</protein>
<evidence type="ECO:0000256" key="6">
    <source>
        <dbReference type="ARBA" id="ARBA00022694"/>
    </source>
</evidence>
<dbReference type="InterPro" id="IPR018517">
    <property type="entry name" value="tRNA_hU_synthase_CS"/>
</dbReference>
<dbReference type="Pfam" id="PF01207">
    <property type="entry name" value="Dus"/>
    <property type="match status" value="1"/>
</dbReference>
<keyword evidence="8 20" id="KW-1133">Transmembrane helix</keyword>
<keyword evidence="18" id="KW-0479">Metal-binding</keyword>
<evidence type="ECO:0000256" key="16">
    <source>
        <dbReference type="ARBA" id="ARBA00048934"/>
    </source>
</evidence>
<sequence>MYVRDVIEVQWILACACVVLFFSGLLKIWAAFEVASTALLHFSALDLSIKNRLTEFGPIICDNSKCKWPMQPMGLIRARTDQPIRYFRRDSGSRINYDGEFWAEIVQIKRKKIWAQFQPLQASKKRWVFLNISAIKRSRRPVLLQNANQHRSEITLTFRRLKNRPRLFTRQISSSSWDKQKLLKPLQENLTELDDNNINSLRDDENNGPVAVVQRGDVTVVDIAHPPTPASECEAAPTDAAPWRGAMLNAGEAVPRLRRQHGFQLPLHPLQVSGWLALAVLSVGAFLVVVPALPAHAQPACLAALSALLLLHLAAHLAAALLDPAEPALRLRRPEPVPQLDRTKHAHVIEEGRCHLCAIRTTGPRTKHCSACNKCVEHFDHHCKWLNHCVGGRNYAPFLMCVSTAVAAAALVAILAIAELALHHSHWLDTDKLQGLLTAENSTAAPHSSSLPTGDAAFLAVVAALGLLAAITAGLLLHLCFFHIYISFLGLTTYEYIRQQRQTQNQTPSQSPQPNEEDSNYRCPTLRHRPANLHCDGRTRTTLVTCTVLEETFSNCAEPTPTPPTTPQDCQVCVSNSVGPEAPLPQPKKLRTKWNCCLAVPDSPDSPNEPRCLMNICKHKMKKKGIPAIEGRPHRTHGHWSSAKLRVLFRVLGNLGHNRRRSQSQSQVARNNQVVPVSNESSNTPETVQTVNNIVPVPCYPEVSRRANALPALPNPPRRRLVSEMELANALTILQQQQQRCNRRPMSQYRRRRRSVVHLPKTPALSPIRESGLSNPASPSHQNCTVAAISGSGLKKNLVKMEVHFGNIEIFFIVDRTAMEFWRETLGAPTKIVAPMVDASELAWRLLSRKYGAQLCYTPMLHSANFAKDAKYRNEALASCDADKPLIVQFCGNDPKIMLEAALLAQDYCSAIDINLGCPQAIAKRGHYGAFLQDEWPLLHDMVCLLSQKLKVPVTCKVRRFESVEKTVNYAKMLVAAGCKMLTIHGRTREQKGPLTGLADWSYVKAVREAVNIPVISNGNIQCMEDVDRCLEETGAVAVMTAEGNLYNPALFLRQNPPCWEPALEYLSLVDQYPCPMSYMRGHLFKLFHHVLSIPSNNNLRIQLGAANTTEEFRRITKVIKDMYEPFHEGLSVWSDTTEYDSENLVLPPWLCQPYVRVCPEEHLKKVEENSNVISETIWQKQYFTIVIMMKAFKSQLRGSNRIKEGDKRRVIDETQRRRRHRKIMELLESDNYQDDPHADLVMSKKVPKFEDNLEHRATRTKKRERTAEYYQTKFRKNFQQLVDEDRIEADLTGRVSYIDVAAEESKLPPRHFCAVCGFFGHYSCVACGTRYCSIKCMETHMDTRCLKWTA</sequence>
<name>A0A8J6L9J0_TENMO</name>
<evidence type="ECO:0000256" key="2">
    <source>
        <dbReference type="ARBA" id="ARBA00004141"/>
    </source>
</evidence>
<evidence type="ECO:0000256" key="19">
    <source>
        <dbReference type="SAM" id="MobiDB-lite"/>
    </source>
</evidence>
<evidence type="ECO:0000256" key="20">
    <source>
        <dbReference type="SAM" id="Phobius"/>
    </source>
</evidence>
<feature type="region of interest" description="Disordered" evidence="19">
    <location>
        <begin position="502"/>
        <end position="523"/>
    </location>
</feature>
<evidence type="ECO:0000256" key="7">
    <source>
        <dbReference type="ARBA" id="ARBA00022857"/>
    </source>
</evidence>
<reference evidence="22" key="2">
    <citation type="submission" date="2021-08" db="EMBL/GenBank/DDBJ databases">
        <authorList>
            <person name="Eriksson T."/>
        </authorList>
    </citation>
    <scope>NUCLEOTIDE SEQUENCE</scope>
    <source>
        <strain evidence="22">Stoneville</strain>
        <tissue evidence="22">Whole head</tissue>
    </source>
</reference>
<dbReference type="SUPFAM" id="SSF51395">
    <property type="entry name" value="FMN-linked oxidoreductases"/>
    <property type="match status" value="1"/>
</dbReference>
<evidence type="ECO:0000256" key="14">
    <source>
        <dbReference type="ARBA" id="ARBA00047287"/>
    </source>
</evidence>
<comment type="similarity">
    <text evidence="12">Belongs to the Dus family. Dus1 subfamily.</text>
</comment>
<proteinExistence type="inferred from homology"/>